<dbReference type="Gene3D" id="3.40.50.2000">
    <property type="entry name" value="Glycogen Phosphorylase B"/>
    <property type="match status" value="2"/>
</dbReference>
<dbReference type="GO" id="GO:0009103">
    <property type="term" value="P:lipopolysaccharide biosynthetic process"/>
    <property type="evidence" value="ECO:0007669"/>
    <property type="project" value="TreeGrafter"/>
</dbReference>
<evidence type="ECO:0000259" key="3">
    <source>
        <dbReference type="Pfam" id="PF13439"/>
    </source>
</evidence>
<organism evidence="4 5">
    <name type="scientific">Blastococcus haudaquaticus</name>
    <dbReference type="NCBI Taxonomy" id="1938745"/>
    <lineage>
        <taxon>Bacteria</taxon>
        <taxon>Bacillati</taxon>
        <taxon>Actinomycetota</taxon>
        <taxon>Actinomycetes</taxon>
        <taxon>Geodermatophilales</taxon>
        <taxon>Geodermatophilaceae</taxon>
        <taxon>Blastococcus</taxon>
    </lineage>
</organism>
<dbReference type="Pfam" id="PF13692">
    <property type="entry name" value="Glyco_trans_1_4"/>
    <property type="match status" value="1"/>
</dbReference>
<dbReference type="GO" id="GO:0016757">
    <property type="term" value="F:glycosyltransferase activity"/>
    <property type="evidence" value="ECO:0007669"/>
    <property type="project" value="UniProtKB-KW"/>
</dbReference>
<dbReference type="Proteomes" id="UP000219482">
    <property type="component" value="Unassembled WGS sequence"/>
</dbReference>
<feature type="domain" description="Glycosyltransferase subfamily 4-like N-terminal" evidence="3">
    <location>
        <begin position="16"/>
        <end position="173"/>
    </location>
</feature>
<keyword evidence="2 4" id="KW-0808">Transferase</keyword>
<dbReference type="PANTHER" id="PTHR46401">
    <property type="entry name" value="GLYCOSYLTRANSFERASE WBBK-RELATED"/>
    <property type="match status" value="1"/>
</dbReference>
<sequence length="365" mass="39217">MDVLLDGTPMLGHRTGIGQYVTNLYRTLHDRPDVTPRLYAFTIRHGSRPPDVHPGAWTRRILPARLLQQLWLTQDRPSADVLLPRADVLHATNFTSPPSRRARRVVTVHDLAFLRLPETVHPQTRRAAELTIRQARRADAVLTPSAAVAAEIQEHLGIAGDRVHVTPLGVDDAWAAAAPLAAAERRRLGLPDRYLLAVGTREPRKNLGALVAAHRAAGTGRVPPLVLVGPAGWGPEITADPGVHVLPYLPAEELRGLVAGATALVFPSRYEGFGLPALEAMATGTPVLANDIPVLREVLGECGTFVDADDRDALVAALEAVGSGRLEDGDAESARAARRERARSFTWARCADATVAAYRAAGAPD</sequence>
<accession>A0A286GFH7</accession>
<keyword evidence="5" id="KW-1185">Reference proteome</keyword>
<dbReference type="InterPro" id="IPR028098">
    <property type="entry name" value="Glyco_trans_4-like_N"/>
</dbReference>
<protein>
    <submittedName>
        <fullName evidence="4">Glycosyltransferase involved in cell wall bisynthesis</fullName>
    </submittedName>
</protein>
<dbReference type="CDD" id="cd03809">
    <property type="entry name" value="GT4_MtfB-like"/>
    <property type="match status" value="1"/>
</dbReference>
<dbReference type="EMBL" id="OCNK01000001">
    <property type="protein sequence ID" value="SOD93764.1"/>
    <property type="molecule type" value="Genomic_DNA"/>
</dbReference>
<reference evidence="5" key="1">
    <citation type="submission" date="2017-09" db="EMBL/GenBank/DDBJ databases">
        <authorList>
            <person name="Varghese N."/>
            <person name="Submissions S."/>
        </authorList>
    </citation>
    <scope>NUCLEOTIDE SEQUENCE [LARGE SCALE GENOMIC DNA]</scope>
    <source>
        <strain evidence="5">DSM 44270</strain>
    </source>
</reference>
<name>A0A286GFH7_9ACTN</name>
<evidence type="ECO:0000313" key="5">
    <source>
        <dbReference type="Proteomes" id="UP000219482"/>
    </source>
</evidence>
<evidence type="ECO:0000256" key="1">
    <source>
        <dbReference type="ARBA" id="ARBA00022676"/>
    </source>
</evidence>
<dbReference type="OrthoDB" id="9801609at2"/>
<evidence type="ECO:0000313" key="4">
    <source>
        <dbReference type="EMBL" id="SOD93764.1"/>
    </source>
</evidence>
<gene>
    <name evidence="4" type="ORF">SAMN06272739_0415</name>
</gene>
<dbReference type="Pfam" id="PF13439">
    <property type="entry name" value="Glyco_transf_4"/>
    <property type="match status" value="1"/>
</dbReference>
<dbReference type="AlphaFoldDB" id="A0A286GFH7"/>
<keyword evidence="1" id="KW-0328">Glycosyltransferase</keyword>
<proteinExistence type="predicted"/>
<evidence type="ECO:0000256" key="2">
    <source>
        <dbReference type="ARBA" id="ARBA00022679"/>
    </source>
</evidence>
<dbReference type="SUPFAM" id="SSF53756">
    <property type="entry name" value="UDP-Glycosyltransferase/glycogen phosphorylase"/>
    <property type="match status" value="1"/>
</dbReference>
<dbReference type="PANTHER" id="PTHR46401:SF2">
    <property type="entry name" value="GLYCOSYLTRANSFERASE WBBK-RELATED"/>
    <property type="match status" value="1"/>
</dbReference>